<dbReference type="SMART" id="SM00307">
    <property type="entry name" value="ILWEQ"/>
    <property type="match status" value="1"/>
</dbReference>
<protein>
    <submittedName>
        <fullName evidence="11">Huntingtin interacting protein 1 related</fullName>
    </submittedName>
</protein>
<dbReference type="Gene3D" id="1.20.5.1700">
    <property type="match status" value="1"/>
</dbReference>
<evidence type="ECO:0000256" key="6">
    <source>
        <dbReference type="ARBA" id="ARBA00023203"/>
    </source>
</evidence>
<evidence type="ECO:0000256" key="2">
    <source>
        <dbReference type="ARBA" id="ARBA00010135"/>
    </source>
</evidence>
<dbReference type="SUPFAM" id="SSF109885">
    <property type="entry name" value="I/LWEQ domain"/>
    <property type="match status" value="1"/>
</dbReference>
<dbReference type="PROSITE" id="PS50945">
    <property type="entry name" value="I_LWEQ"/>
    <property type="match status" value="1"/>
</dbReference>
<dbReference type="InterPro" id="IPR002558">
    <property type="entry name" value="ILWEQ_dom"/>
</dbReference>
<evidence type="ECO:0000259" key="10">
    <source>
        <dbReference type="PROSITE" id="PS50945"/>
    </source>
</evidence>
<dbReference type="GO" id="GO:0043325">
    <property type="term" value="F:phosphatidylinositol-3,4-bisphosphate binding"/>
    <property type="evidence" value="ECO:0007669"/>
    <property type="project" value="TreeGrafter"/>
</dbReference>
<dbReference type="InterPro" id="IPR008942">
    <property type="entry name" value="ENTH_VHS"/>
</dbReference>
<dbReference type="SUPFAM" id="SSF48464">
    <property type="entry name" value="ENTH/VHS domain"/>
    <property type="match status" value="1"/>
</dbReference>
<evidence type="ECO:0000313" key="12">
    <source>
        <dbReference type="Proteomes" id="UP000472271"/>
    </source>
</evidence>
<dbReference type="Gene3D" id="6.10.250.920">
    <property type="match status" value="1"/>
</dbReference>
<evidence type="ECO:0000256" key="5">
    <source>
        <dbReference type="ARBA" id="ARBA00023054"/>
    </source>
</evidence>
<proteinExistence type="inferred from homology"/>
<dbReference type="InParanoid" id="A0A673CL83"/>
<comment type="subcellular location">
    <subcellularLocation>
        <location evidence="1">Cytoplasm</location>
    </subcellularLocation>
</comment>
<feature type="domain" description="I/LWEQ" evidence="10">
    <location>
        <begin position="694"/>
        <end position="934"/>
    </location>
</feature>
<dbReference type="Gene3D" id="1.20.1410.10">
    <property type="entry name" value="I/LWEQ domain"/>
    <property type="match status" value="1"/>
</dbReference>
<name>A0A673CL83_9TELE</name>
<dbReference type="GO" id="GO:0051015">
    <property type="term" value="F:actin filament binding"/>
    <property type="evidence" value="ECO:0007669"/>
    <property type="project" value="TreeGrafter"/>
</dbReference>
<feature type="coiled-coil region" evidence="7">
    <location>
        <begin position="893"/>
        <end position="929"/>
    </location>
</feature>
<reference evidence="11" key="3">
    <citation type="submission" date="2025-09" db="UniProtKB">
        <authorList>
            <consortium name="Ensembl"/>
        </authorList>
    </citation>
    <scope>IDENTIFICATION</scope>
</reference>
<evidence type="ECO:0000256" key="4">
    <source>
        <dbReference type="ARBA" id="ARBA00022583"/>
    </source>
</evidence>
<evidence type="ECO:0000256" key="1">
    <source>
        <dbReference type="ARBA" id="ARBA00004496"/>
    </source>
</evidence>
<dbReference type="GO" id="GO:0032051">
    <property type="term" value="F:clathrin light chain binding"/>
    <property type="evidence" value="ECO:0007669"/>
    <property type="project" value="TreeGrafter"/>
</dbReference>
<organism evidence="11 12">
    <name type="scientific">Sphaeramia orbicularis</name>
    <name type="common">orbiculate cardinalfish</name>
    <dbReference type="NCBI Taxonomy" id="375764"/>
    <lineage>
        <taxon>Eukaryota</taxon>
        <taxon>Metazoa</taxon>
        <taxon>Chordata</taxon>
        <taxon>Craniata</taxon>
        <taxon>Vertebrata</taxon>
        <taxon>Euteleostomi</taxon>
        <taxon>Actinopterygii</taxon>
        <taxon>Neopterygii</taxon>
        <taxon>Teleostei</taxon>
        <taxon>Neoteleostei</taxon>
        <taxon>Acanthomorphata</taxon>
        <taxon>Gobiaria</taxon>
        <taxon>Kurtiformes</taxon>
        <taxon>Apogonoidei</taxon>
        <taxon>Apogonidae</taxon>
        <taxon>Apogoninae</taxon>
        <taxon>Sphaeramia</taxon>
    </lineage>
</organism>
<dbReference type="InterPro" id="IPR030224">
    <property type="entry name" value="Sla2_fam"/>
</dbReference>
<dbReference type="GO" id="GO:0080025">
    <property type="term" value="F:phosphatidylinositol-3,5-bisphosphate binding"/>
    <property type="evidence" value="ECO:0007669"/>
    <property type="project" value="TreeGrafter"/>
</dbReference>
<dbReference type="Pfam" id="PF16515">
    <property type="entry name" value="HIP1_clath_bdg"/>
    <property type="match status" value="1"/>
</dbReference>
<feature type="coiled-coil region" evidence="7">
    <location>
        <begin position="312"/>
        <end position="346"/>
    </location>
</feature>
<dbReference type="Ensembl" id="ENSSORT00005056246.1">
    <property type="protein sequence ID" value="ENSSORP00005054970.1"/>
    <property type="gene ID" value="ENSSORG00005024294.1"/>
</dbReference>
<accession>A0A673CL83</accession>
<feature type="domain" description="ENTH" evidence="9">
    <location>
        <begin position="1"/>
        <end position="115"/>
    </location>
</feature>
<dbReference type="GO" id="GO:0035615">
    <property type="term" value="F:clathrin adaptor activity"/>
    <property type="evidence" value="ECO:0007669"/>
    <property type="project" value="TreeGrafter"/>
</dbReference>
<dbReference type="InterPro" id="IPR035964">
    <property type="entry name" value="I/LWEQ_dom_sf"/>
</dbReference>
<dbReference type="AlphaFoldDB" id="A0A673CL83"/>
<keyword evidence="5 7" id="KW-0175">Coiled coil</keyword>
<gene>
    <name evidence="11" type="primary">LOC115430283</name>
</gene>
<reference evidence="11" key="2">
    <citation type="submission" date="2025-08" db="UniProtKB">
        <authorList>
            <consortium name="Ensembl"/>
        </authorList>
    </citation>
    <scope>IDENTIFICATION</scope>
</reference>
<dbReference type="Proteomes" id="UP000472271">
    <property type="component" value="Chromosome 12"/>
</dbReference>
<dbReference type="GO" id="GO:0030864">
    <property type="term" value="C:cortical actin cytoskeleton"/>
    <property type="evidence" value="ECO:0007669"/>
    <property type="project" value="TreeGrafter"/>
</dbReference>
<feature type="region of interest" description="Disordered" evidence="8">
    <location>
        <begin position="264"/>
        <end position="295"/>
    </location>
</feature>
<dbReference type="Pfam" id="PF07651">
    <property type="entry name" value="ANTH"/>
    <property type="match status" value="1"/>
</dbReference>
<evidence type="ECO:0000313" key="11">
    <source>
        <dbReference type="Ensembl" id="ENSSORP00005054970.1"/>
    </source>
</evidence>
<dbReference type="InterPro" id="IPR011417">
    <property type="entry name" value="ANTH_dom"/>
</dbReference>
<keyword evidence="4" id="KW-0254">Endocytosis</keyword>
<feature type="coiled-coil region" evidence="7">
    <location>
        <begin position="488"/>
        <end position="522"/>
    </location>
</feature>
<sequence length="1003" mass="113216">KTLTSAEVSPKEKYVRNIIMGSHKEGGATTFWSYVLNLPLSSNSMISWKFCYLLHKMLRDGHKNVIVDSHRYCRNVKDMGILWGNLHDRYGHIVALSAKYLSLKMEFHKKHKTIPGNMEATDETLEREAGTDMNKVYISILTNTLSSYLSTFLRQLDTNGAKSTTSAGQCRLTPLIPLILDCSFLYHFSVRLMFKLHSISPDVLLGHRERFRDLFINLTQFFNRAREMEFFKSRIQIPDLPDEPPNFLRAAALGEYKKPVVVMPSEEQHEEEEVVEPQPEFREQLQPQQKETENESLKKELEVLKPELQLIKSEAQRCVTELKAQVNRLEAEVEEQRTHKQVAMVENEHLRMEVEALRCANVANAGAQIGFKEADSRAQAAELRFTQLKERHAELVTSHADLMKKNADTVKMLSSKKQDHDEVLRAKQLLESELENLRQERRNMVRALQLLQTRQKENLEDDIYFSKKNSTFCPSINQVVLSWSDESAEVMLRSMKEQEAELISLRQQAQFHQSALEQERQRSNMELGSLHAQLQQQKLQEEQFGLLQCAVVEAEGIILDAVAKLDDPIHVRCISSPDYLVNRAETTLGSIDKMQQSQVVYLGNKSDASGLLRSVTQFSHLAADTIVNGAATSHSAPTDQADLLTENCRECANHCLQFLRDLKLQASLQRADPSAIRYTVQRILSLGQDLRPKGQDVLKEELGNMVDKEMAATSTAIEEAVLRMDILSQAKRETSGIKLEVNQSILGSCSDLMKAVHMLVTSATDLQKDIVEGGRGAASVTEFYAKNSRWTEGLISASKAVGWGATELLESADRVVGENGTYEELIACSHEIAASTAQLVAASKVKADRNNRKLHTLQQASRHVNDMAAVVVTSTKHGQQQISDRGVMDFSGMSLIKLKKEEMEAQVRVLQLESQLDQERVRLGELRKRHYELGSSGASAEDEAESFPPPPPPTLLNTPVPSSFSQTQPYLNTQKVTQEQGIHEAWLKKKKLFKQSLITQLSF</sequence>
<dbReference type="GO" id="GO:0030136">
    <property type="term" value="C:clathrin-coated vesicle"/>
    <property type="evidence" value="ECO:0007669"/>
    <property type="project" value="TreeGrafter"/>
</dbReference>
<dbReference type="GO" id="GO:0007015">
    <property type="term" value="P:actin filament organization"/>
    <property type="evidence" value="ECO:0007669"/>
    <property type="project" value="TreeGrafter"/>
</dbReference>
<dbReference type="PROSITE" id="PS50942">
    <property type="entry name" value="ENTH"/>
    <property type="match status" value="1"/>
</dbReference>
<dbReference type="Gene3D" id="1.25.40.90">
    <property type="match status" value="1"/>
</dbReference>
<dbReference type="InterPro" id="IPR013809">
    <property type="entry name" value="ENTH"/>
</dbReference>
<dbReference type="SMART" id="SM00273">
    <property type="entry name" value="ENTH"/>
    <property type="match status" value="1"/>
</dbReference>
<keyword evidence="12" id="KW-1185">Reference proteome</keyword>
<evidence type="ECO:0000256" key="3">
    <source>
        <dbReference type="ARBA" id="ARBA00022490"/>
    </source>
</evidence>
<comment type="similarity">
    <text evidence="2">Belongs to the SLA2 family.</text>
</comment>
<keyword evidence="3" id="KW-0963">Cytoplasm</keyword>
<dbReference type="Pfam" id="PF01608">
    <property type="entry name" value="I_LWEQ"/>
    <property type="match status" value="1"/>
</dbReference>
<feature type="coiled-coil region" evidence="7">
    <location>
        <begin position="420"/>
        <end position="454"/>
    </location>
</feature>
<dbReference type="FunFam" id="1.20.5.1700:FF:000002">
    <property type="entry name" value="Huntingtin interacting protein 1"/>
    <property type="match status" value="1"/>
</dbReference>
<reference evidence="11" key="1">
    <citation type="submission" date="2019-06" db="EMBL/GenBank/DDBJ databases">
        <authorList>
            <consortium name="Wellcome Sanger Institute Data Sharing"/>
        </authorList>
    </citation>
    <scope>NUCLEOTIDE SEQUENCE [LARGE SCALE GENOMIC DNA]</scope>
</reference>
<evidence type="ECO:0000259" key="9">
    <source>
        <dbReference type="PROSITE" id="PS50942"/>
    </source>
</evidence>
<dbReference type="PANTHER" id="PTHR10407">
    <property type="entry name" value="HUNTINGTIN INTERACTING PROTEIN 1"/>
    <property type="match status" value="1"/>
</dbReference>
<dbReference type="InterPro" id="IPR032422">
    <property type="entry name" value="HIP1_clath-bd"/>
</dbReference>
<feature type="region of interest" description="Disordered" evidence="8">
    <location>
        <begin position="933"/>
        <end position="956"/>
    </location>
</feature>
<evidence type="ECO:0000256" key="8">
    <source>
        <dbReference type="SAM" id="MobiDB-lite"/>
    </source>
</evidence>
<dbReference type="GO" id="GO:0048268">
    <property type="term" value="P:clathrin coat assembly"/>
    <property type="evidence" value="ECO:0007669"/>
    <property type="project" value="TreeGrafter"/>
</dbReference>
<keyword evidence="6" id="KW-0009">Actin-binding</keyword>
<evidence type="ECO:0000256" key="7">
    <source>
        <dbReference type="SAM" id="Coils"/>
    </source>
</evidence>
<dbReference type="PANTHER" id="PTHR10407:SF10">
    <property type="entry name" value="HUNTINGTIN-INTERACTING PROTEIN 1-RELATED PROTEIN"/>
    <property type="match status" value="1"/>
</dbReference>
<dbReference type="GO" id="GO:0006897">
    <property type="term" value="P:endocytosis"/>
    <property type="evidence" value="ECO:0007669"/>
    <property type="project" value="UniProtKB-KW"/>
</dbReference>